<dbReference type="AlphaFoldDB" id="A0A1I7XYW2"/>
<dbReference type="SUPFAM" id="SSF54001">
    <property type="entry name" value="Cysteine proteinases"/>
    <property type="match status" value="1"/>
</dbReference>
<dbReference type="Pfam" id="PF00112">
    <property type="entry name" value="Peptidase_C1"/>
    <property type="match status" value="1"/>
</dbReference>
<reference evidence="3" key="1">
    <citation type="submission" date="2016-11" db="UniProtKB">
        <authorList>
            <consortium name="WormBaseParasite"/>
        </authorList>
    </citation>
    <scope>IDENTIFICATION</scope>
</reference>
<organism evidence="2 3">
    <name type="scientific">Steinernema glaseri</name>
    <dbReference type="NCBI Taxonomy" id="37863"/>
    <lineage>
        <taxon>Eukaryota</taxon>
        <taxon>Metazoa</taxon>
        <taxon>Ecdysozoa</taxon>
        <taxon>Nematoda</taxon>
        <taxon>Chromadorea</taxon>
        <taxon>Rhabditida</taxon>
        <taxon>Tylenchina</taxon>
        <taxon>Panagrolaimomorpha</taxon>
        <taxon>Strongyloidoidea</taxon>
        <taxon>Steinernematidae</taxon>
        <taxon>Steinernema</taxon>
    </lineage>
</organism>
<dbReference type="GO" id="GO:0008234">
    <property type="term" value="F:cysteine-type peptidase activity"/>
    <property type="evidence" value="ECO:0007669"/>
    <property type="project" value="InterPro"/>
</dbReference>
<accession>A0A1I7XYW2</accession>
<proteinExistence type="predicted"/>
<sequence>EIIDCNGKGSCQGGDVADVYEHAKKEGLVDEGCNNYKAINE</sequence>
<dbReference type="Gene3D" id="3.90.70.10">
    <property type="entry name" value="Cysteine proteinases"/>
    <property type="match status" value="1"/>
</dbReference>
<feature type="domain" description="Peptidase C1A papain C-terminal" evidence="1">
    <location>
        <begin position="1"/>
        <end position="40"/>
    </location>
</feature>
<evidence type="ECO:0000259" key="1">
    <source>
        <dbReference type="Pfam" id="PF00112"/>
    </source>
</evidence>
<dbReference type="InterPro" id="IPR000668">
    <property type="entry name" value="Peptidase_C1A_C"/>
</dbReference>
<evidence type="ECO:0000313" key="2">
    <source>
        <dbReference type="Proteomes" id="UP000095287"/>
    </source>
</evidence>
<keyword evidence="2" id="KW-1185">Reference proteome</keyword>
<evidence type="ECO:0000313" key="3">
    <source>
        <dbReference type="WBParaSite" id="L893_g10879.t1"/>
    </source>
</evidence>
<name>A0A1I7XYW2_9BILA</name>
<protein>
    <submittedName>
        <fullName evidence="3">Pept_C1 domain-containing protein</fullName>
    </submittedName>
</protein>
<dbReference type="InterPro" id="IPR038765">
    <property type="entry name" value="Papain-like_cys_pep_sf"/>
</dbReference>
<dbReference type="Proteomes" id="UP000095287">
    <property type="component" value="Unplaced"/>
</dbReference>
<dbReference type="GO" id="GO:0006508">
    <property type="term" value="P:proteolysis"/>
    <property type="evidence" value="ECO:0007669"/>
    <property type="project" value="InterPro"/>
</dbReference>
<dbReference type="WBParaSite" id="L893_g10879.t1">
    <property type="protein sequence ID" value="L893_g10879.t1"/>
    <property type="gene ID" value="L893_g10879"/>
</dbReference>